<feature type="compositionally biased region" description="Low complexity" evidence="1">
    <location>
        <begin position="18"/>
        <end position="32"/>
    </location>
</feature>
<evidence type="ECO:0000256" key="1">
    <source>
        <dbReference type="SAM" id="MobiDB-lite"/>
    </source>
</evidence>
<dbReference type="EMBL" id="CADCTX010000929">
    <property type="protein sequence ID" value="CAA9359055.1"/>
    <property type="molecule type" value="Genomic_DNA"/>
</dbReference>
<feature type="region of interest" description="Disordered" evidence="1">
    <location>
        <begin position="1"/>
        <end position="32"/>
    </location>
</feature>
<organism evidence="2">
    <name type="scientific">uncultured Gemmatimonadaceae bacterium</name>
    <dbReference type="NCBI Taxonomy" id="246130"/>
    <lineage>
        <taxon>Bacteria</taxon>
        <taxon>Pseudomonadati</taxon>
        <taxon>Gemmatimonadota</taxon>
        <taxon>Gemmatimonadia</taxon>
        <taxon>Gemmatimonadales</taxon>
        <taxon>Gemmatimonadaceae</taxon>
        <taxon>environmental samples</taxon>
    </lineage>
</organism>
<reference evidence="2" key="1">
    <citation type="submission" date="2020-02" db="EMBL/GenBank/DDBJ databases">
        <authorList>
            <person name="Meier V. D."/>
        </authorList>
    </citation>
    <scope>NUCLEOTIDE SEQUENCE</scope>
    <source>
        <strain evidence="2">AVDCRST_MAG40</strain>
    </source>
</reference>
<protein>
    <submittedName>
        <fullName evidence="2">Uncharacterized protein</fullName>
    </submittedName>
</protein>
<gene>
    <name evidence="2" type="ORF">AVDCRST_MAG40-3359</name>
</gene>
<dbReference type="AlphaFoldDB" id="A0A6J4MID6"/>
<feature type="compositionally biased region" description="Pro residues" evidence="1">
    <location>
        <begin position="1"/>
        <end position="17"/>
    </location>
</feature>
<feature type="non-terminal residue" evidence="2">
    <location>
        <position position="1"/>
    </location>
</feature>
<feature type="non-terminal residue" evidence="2">
    <location>
        <position position="32"/>
    </location>
</feature>
<proteinExistence type="predicted"/>
<evidence type="ECO:0000313" key="2">
    <source>
        <dbReference type="EMBL" id="CAA9359055.1"/>
    </source>
</evidence>
<sequence>CSRSAPGPPGRPVPAPAPRSRSSSPWPAARRP</sequence>
<accession>A0A6J4MID6</accession>
<name>A0A6J4MID6_9BACT</name>